<evidence type="ECO:0000313" key="4">
    <source>
        <dbReference type="Proteomes" id="UP000645865"/>
    </source>
</evidence>
<reference evidence="3" key="1">
    <citation type="submission" date="2020-12" db="EMBL/GenBank/DDBJ databases">
        <title>Comparative genomic insights into the epidemiology and virulence of plant pathogenic Pseudomonads from Turkey.</title>
        <authorList>
            <person name="Dillon M."/>
            <person name="Ruiz-Bedoya T."/>
            <person name="Bendalovic-Torma C."/>
            <person name="Guttman K.M."/>
            <person name="Kwak H."/>
            <person name="Middleton M.A."/>
            <person name="Wang P.W."/>
            <person name="Horuz S."/>
            <person name="Aysan Y."/>
            <person name="Guttman D.S."/>
        </authorList>
    </citation>
    <scope>NUCLEOTIDE SEQUENCE</scope>
    <source>
        <strain evidence="3">S5_IA_3a</strain>
    </source>
</reference>
<dbReference type="SUPFAM" id="SSF103481">
    <property type="entry name" value="Multidrug resistance efflux transporter EmrE"/>
    <property type="match status" value="1"/>
</dbReference>
<feature type="transmembrane region" description="Helical" evidence="1">
    <location>
        <begin position="45"/>
        <end position="63"/>
    </location>
</feature>
<sequence length="120" mass="13099">MLDARFTLPGELGLTIRTLFVCTFVLIFAVWAVPVQQIAEVNQRNLLWLGLSGITTALSWIFYYKALKLGDVATVALIDKGSVVVAMLMAWLLLREVITLRMLAGAGLIVAGLLVIAKKP</sequence>
<keyword evidence="1" id="KW-1133">Transmembrane helix</keyword>
<evidence type="ECO:0000256" key="1">
    <source>
        <dbReference type="SAM" id="Phobius"/>
    </source>
</evidence>
<feature type="domain" description="EamA" evidence="2">
    <location>
        <begin position="15"/>
        <end position="116"/>
    </location>
</feature>
<name>A0A8I1E3T6_9PSED</name>
<proteinExistence type="predicted"/>
<dbReference type="PANTHER" id="PTHR22911">
    <property type="entry name" value="ACYL-MALONYL CONDENSING ENZYME-RELATED"/>
    <property type="match status" value="1"/>
</dbReference>
<dbReference type="PANTHER" id="PTHR22911:SF137">
    <property type="entry name" value="SOLUTE CARRIER FAMILY 35 MEMBER G2-RELATED"/>
    <property type="match status" value="1"/>
</dbReference>
<dbReference type="Gene3D" id="1.10.3730.20">
    <property type="match status" value="1"/>
</dbReference>
<dbReference type="InterPro" id="IPR000620">
    <property type="entry name" value="EamA_dom"/>
</dbReference>
<keyword evidence="1" id="KW-0472">Membrane</keyword>
<keyword evidence="1" id="KW-0812">Transmembrane</keyword>
<dbReference type="EMBL" id="JAEILH010000022">
    <property type="protein sequence ID" value="MBI6625001.1"/>
    <property type="molecule type" value="Genomic_DNA"/>
</dbReference>
<evidence type="ECO:0000259" key="2">
    <source>
        <dbReference type="Pfam" id="PF00892"/>
    </source>
</evidence>
<dbReference type="GO" id="GO:0016020">
    <property type="term" value="C:membrane"/>
    <property type="evidence" value="ECO:0007669"/>
    <property type="project" value="InterPro"/>
</dbReference>
<accession>A0A8I1E3T6</accession>
<dbReference type="RefSeq" id="WP_050483122.1">
    <property type="nucleotide sequence ID" value="NZ_JAEILH010000022.1"/>
</dbReference>
<comment type="caution">
    <text evidence="3">The sequence shown here is derived from an EMBL/GenBank/DDBJ whole genome shotgun (WGS) entry which is preliminary data.</text>
</comment>
<feature type="transmembrane region" description="Helical" evidence="1">
    <location>
        <begin position="12"/>
        <end position="33"/>
    </location>
</feature>
<feature type="transmembrane region" description="Helical" evidence="1">
    <location>
        <begin position="75"/>
        <end position="94"/>
    </location>
</feature>
<dbReference type="Pfam" id="PF00892">
    <property type="entry name" value="EamA"/>
    <property type="match status" value="1"/>
</dbReference>
<evidence type="ECO:0000313" key="3">
    <source>
        <dbReference type="EMBL" id="MBI6625001.1"/>
    </source>
</evidence>
<dbReference type="AlphaFoldDB" id="A0A8I1E3T6"/>
<organism evidence="3 4">
    <name type="scientific">Pseudomonas rhodesiae</name>
    <dbReference type="NCBI Taxonomy" id="76760"/>
    <lineage>
        <taxon>Bacteria</taxon>
        <taxon>Pseudomonadati</taxon>
        <taxon>Pseudomonadota</taxon>
        <taxon>Gammaproteobacteria</taxon>
        <taxon>Pseudomonadales</taxon>
        <taxon>Pseudomonadaceae</taxon>
        <taxon>Pseudomonas</taxon>
    </lineage>
</organism>
<dbReference type="Proteomes" id="UP000645865">
    <property type="component" value="Unassembled WGS sequence"/>
</dbReference>
<protein>
    <submittedName>
        <fullName evidence="3">EamA family transporter</fullName>
    </submittedName>
</protein>
<dbReference type="InterPro" id="IPR037185">
    <property type="entry name" value="EmrE-like"/>
</dbReference>
<gene>
    <name evidence="3" type="ORF">YA0853_15215</name>
</gene>
<feature type="transmembrane region" description="Helical" evidence="1">
    <location>
        <begin position="100"/>
        <end position="117"/>
    </location>
</feature>